<evidence type="ECO:0000313" key="7">
    <source>
        <dbReference type="EMBL" id="GMI35598.1"/>
    </source>
</evidence>
<dbReference type="Proteomes" id="UP001165065">
    <property type="component" value="Unassembled WGS sequence"/>
</dbReference>
<feature type="coiled-coil region" evidence="5">
    <location>
        <begin position="475"/>
        <end position="502"/>
    </location>
</feature>
<keyword evidence="5" id="KW-0175">Coiled coil</keyword>
<evidence type="ECO:0000313" key="8">
    <source>
        <dbReference type="Proteomes" id="UP001165065"/>
    </source>
</evidence>
<organism evidence="7 8">
    <name type="scientific">Triparma columacea</name>
    <dbReference type="NCBI Taxonomy" id="722753"/>
    <lineage>
        <taxon>Eukaryota</taxon>
        <taxon>Sar</taxon>
        <taxon>Stramenopiles</taxon>
        <taxon>Ochrophyta</taxon>
        <taxon>Bolidophyceae</taxon>
        <taxon>Parmales</taxon>
        <taxon>Triparmaceae</taxon>
        <taxon>Triparma</taxon>
    </lineage>
</organism>
<accession>A0A9W7G6N4</accession>
<dbReference type="EMBL" id="BRYA01000056">
    <property type="protein sequence ID" value="GMI35598.1"/>
    <property type="molecule type" value="Genomic_DNA"/>
</dbReference>
<dbReference type="PANTHER" id="PTHR15938:SF0">
    <property type="entry name" value="HOMOLOGOUS-PAIRING PROTEIN 2 HOMOLOG"/>
    <property type="match status" value="1"/>
</dbReference>
<dbReference type="GO" id="GO:0120230">
    <property type="term" value="F:recombinase activator activity"/>
    <property type="evidence" value="ECO:0007669"/>
    <property type="project" value="TreeGrafter"/>
</dbReference>
<dbReference type="GO" id="GO:0000709">
    <property type="term" value="P:meiotic joint molecule formation"/>
    <property type="evidence" value="ECO:0007669"/>
    <property type="project" value="TreeGrafter"/>
</dbReference>
<feature type="region of interest" description="Disordered" evidence="6">
    <location>
        <begin position="305"/>
        <end position="360"/>
    </location>
</feature>
<dbReference type="OrthoDB" id="46724at2759"/>
<dbReference type="AlphaFoldDB" id="A0A9W7G6N4"/>
<comment type="subcellular location">
    <subcellularLocation>
        <location evidence="1">Nucleus</location>
    </subcellularLocation>
</comment>
<feature type="compositionally biased region" description="Polar residues" evidence="6">
    <location>
        <begin position="348"/>
        <end position="360"/>
    </location>
</feature>
<proteinExistence type="predicted"/>
<comment type="caution">
    <text evidence="7">The sequence shown here is derived from an EMBL/GenBank/DDBJ whole genome shotgun (WGS) entry which is preliminary data.</text>
</comment>
<dbReference type="GO" id="GO:0120231">
    <property type="term" value="C:DNA recombinase auxiliary factor complex"/>
    <property type="evidence" value="ECO:0007669"/>
    <property type="project" value="TreeGrafter"/>
</dbReference>
<gene>
    <name evidence="7" type="ORF">TrCOL_g7592</name>
</gene>
<dbReference type="GO" id="GO:0003690">
    <property type="term" value="F:double-stranded DNA binding"/>
    <property type="evidence" value="ECO:0007669"/>
    <property type="project" value="TreeGrafter"/>
</dbReference>
<name>A0A9W7G6N4_9STRA</name>
<dbReference type="GO" id="GO:0000794">
    <property type="term" value="C:condensed nuclear chromosome"/>
    <property type="evidence" value="ECO:0007669"/>
    <property type="project" value="TreeGrafter"/>
</dbReference>
<evidence type="ECO:0000256" key="5">
    <source>
        <dbReference type="SAM" id="Coils"/>
    </source>
</evidence>
<dbReference type="PANTHER" id="PTHR15938">
    <property type="entry name" value="TBP-1 INTERACTING PROTEIN"/>
    <property type="match status" value="1"/>
</dbReference>
<evidence type="ECO:0000256" key="1">
    <source>
        <dbReference type="ARBA" id="ARBA00004123"/>
    </source>
</evidence>
<reference evidence="8" key="1">
    <citation type="journal article" date="2023" name="Commun. Biol.">
        <title>Genome analysis of Parmales, the sister group of diatoms, reveals the evolutionary specialization of diatoms from phago-mixotrophs to photoautotrophs.</title>
        <authorList>
            <person name="Ban H."/>
            <person name="Sato S."/>
            <person name="Yoshikawa S."/>
            <person name="Yamada K."/>
            <person name="Nakamura Y."/>
            <person name="Ichinomiya M."/>
            <person name="Sato N."/>
            <person name="Blanc-Mathieu R."/>
            <person name="Endo H."/>
            <person name="Kuwata A."/>
            <person name="Ogata H."/>
        </authorList>
    </citation>
    <scope>NUCLEOTIDE SEQUENCE [LARGE SCALE GENOMIC DNA]</scope>
</reference>
<evidence type="ECO:0000256" key="3">
    <source>
        <dbReference type="ARBA" id="ARBA00023242"/>
    </source>
</evidence>
<evidence type="ECO:0000256" key="2">
    <source>
        <dbReference type="ARBA" id="ARBA00023172"/>
    </source>
</evidence>
<keyword evidence="4" id="KW-0469">Meiosis</keyword>
<evidence type="ECO:0000256" key="6">
    <source>
        <dbReference type="SAM" id="MobiDB-lite"/>
    </source>
</evidence>
<keyword evidence="2" id="KW-0233">DNA recombination</keyword>
<keyword evidence="3" id="KW-0539">Nucleus</keyword>
<sequence length="649" mass="69814">MGEEAPEIWDLVLRLDSGIEGVVNCDTEECPNRAVARWSNGTDNWNTCEPCQEQDFGGWPLLALPPQSAPAAPPAAKTDVVELKTVSKIVELAPSASSNVNPPPPATKLPLLSPPVANTLVAVNAAVAEHAASASINLVCNPDGALKSATNACEATVNAQVALRAAKNAIDIARATSSCSVAVASGVLDAVSKAKDASDAAKLSTDIAKTLNDDLPALPIEPVWDIIKTFENDPIAAGTCDGETCQKPATCLWSCATEKWKCCLDCQELEFGGFPVDYKIPAQFLTTGKPVPPLPSHDLISNPPYPKSSVFADSDSDSDNDAPIPASISFAGSVVSPPPKKAKDNKAVTPSPQGPTSNLKKMQDKWIKEAQAIDRNAKIITKIPEAMLAIHTHLHNKGPMNITGLFESLKKVIPNAVLRKSIDKMVSNGDDYRGKGSPDNCLRTRQGKNSTSTLYFAFEEEPRNFQAQSDTVAEIEVTKYELKQMEDEIQRTQNEAKSIQTQPKNTALDSTITTLSDTVSELTSSRDEAAKHTVDKKALKKMNSAHSFFVLEWKKRKAKCITGLNNLESATDGVIVTKKCMAGSGQIDVESDERIAKEAHNAIKFKSKKLGFKKRKVDDLGVKSFIAVLLDKDSPRGVKRIYAEDSSAL</sequence>
<keyword evidence="8" id="KW-1185">Reference proteome</keyword>
<protein>
    <submittedName>
        <fullName evidence="7">Uncharacterized protein</fullName>
    </submittedName>
</protein>
<dbReference type="GO" id="GO:0007129">
    <property type="term" value="P:homologous chromosome pairing at meiosis"/>
    <property type="evidence" value="ECO:0007669"/>
    <property type="project" value="TreeGrafter"/>
</dbReference>
<dbReference type="GO" id="GO:0010774">
    <property type="term" value="P:meiotic strand invasion involved in reciprocal meiotic recombination"/>
    <property type="evidence" value="ECO:0007669"/>
    <property type="project" value="TreeGrafter"/>
</dbReference>
<evidence type="ECO:0000256" key="4">
    <source>
        <dbReference type="ARBA" id="ARBA00023254"/>
    </source>
</evidence>